<accession>W5WJA2</accession>
<organism evidence="1 2">
    <name type="scientific">Kutzneria albida DSM 43870</name>
    <dbReference type="NCBI Taxonomy" id="1449976"/>
    <lineage>
        <taxon>Bacteria</taxon>
        <taxon>Bacillati</taxon>
        <taxon>Actinomycetota</taxon>
        <taxon>Actinomycetes</taxon>
        <taxon>Pseudonocardiales</taxon>
        <taxon>Pseudonocardiaceae</taxon>
        <taxon>Kutzneria</taxon>
    </lineage>
</organism>
<evidence type="ECO:0000313" key="2">
    <source>
        <dbReference type="Proteomes" id="UP000019225"/>
    </source>
</evidence>
<dbReference type="AlphaFoldDB" id="W5WJA2"/>
<keyword evidence="2" id="KW-1185">Reference proteome</keyword>
<dbReference type="RefSeq" id="WP_148309596.1">
    <property type="nucleotide sequence ID" value="NZ_CP007155.1"/>
</dbReference>
<evidence type="ECO:0000313" key="1">
    <source>
        <dbReference type="EMBL" id="AHH98239.1"/>
    </source>
</evidence>
<protein>
    <submittedName>
        <fullName evidence="1">Uncharacterized protein</fullName>
    </submittedName>
</protein>
<name>W5WJA2_9PSEU</name>
<reference evidence="1 2" key="1">
    <citation type="journal article" date="2014" name="BMC Genomics">
        <title>Complete genome sequence of producer of the glycopeptide antibiotic Aculeximycin Kutzneria albida DSM 43870T, a representative of minor genus of Pseudonocardiaceae.</title>
        <authorList>
            <person name="Rebets Y."/>
            <person name="Tokovenko B."/>
            <person name="Lushchyk I."/>
            <person name="Ruckert C."/>
            <person name="Zaburannyi N."/>
            <person name="Bechthold A."/>
            <person name="Kalinowski J."/>
            <person name="Luzhetskyy A."/>
        </authorList>
    </citation>
    <scope>NUCLEOTIDE SEQUENCE [LARGE SCALE GENOMIC DNA]</scope>
    <source>
        <strain evidence="1">DSM 43870</strain>
    </source>
</reference>
<sequence length="93" mass="10205">MSRFSGPQGKGALRAHRATVRAEAEQLVADKQAHAEMFAQAVREEAATNNLNRLRRLHSEGEVPWDTAVDSIAKQLGVSRRTAKRLLDQEAGA</sequence>
<gene>
    <name evidence="1" type="ORF">KALB_4877</name>
</gene>
<dbReference type="Proteomes" id="UP000019225">
    <property type="component" value="Chromosome"/>
</dbReference>
<dbReference type="KEGG" id="kal:KALB_4877"/>
<dbReference type="EMBL" id="CP007155">
    <property type="protein sequence ID" value="AHH98239.1"/>
    <property type="molecule type" value="Genomic_DNA"/>
</dbReference>
<dbReference type="STRING" id="1449976.KALB_4877"/>
<dbReference type="HOGENOM" id="CLU_2395880_0_0_11"/>
<proteinExistence type="predicted"/>